<feature type="transmembrane region" description="Helical" evidence="1">
    <location>
        <begin position="32"/>
        <end position="57"/>
    </location>
</feature>
<dbReference type="GeneID" id="18917850"/>
<feature type="transmembrane region" description="Helical" evidence="1">
    <location>
        <begin position="145"/>
        <end position="170"/>
    </location>
</feature>
<protein>
    <submittedName>
        <fullName evidence="2">Uncharacterized protein</fullName>
    </submittedName>
</protein>
<dbReference type="HOGENOM" id="CLU_059054_2_0_1"/>
<gene>
    <name evidence="2" type="ORF">PHACADRAFT_260942</name>
</gene>
<feature type="transmembrane region" description="Helical" evidence="1">
    <location>
        <begin position="77"/>
        <end position="100"/>
    </location>
</feature>
<reference evidence="2 3" key="1">
    <citation type="journal article" date="2012" name="BMC Genomics">
        <title>Comparative genomics of the white-rot fungi, Phanerochaete carnosa and P. chrysosporium, to elucidate the genetic basis of the distinct wood types they colonize.</title>
        <authorList>
            <person name="Suzuki H."/>
            <person name="MacDonald J."/>
            <person name="Syed K."/>
            <person name="Salamov A."/>
            <person name="Hori C."/>
            <person name="Aerts A."/>
            <person name="Henrissat B."/>
            <person name="Wiebenga A."/>
            <person name="vanKuyk P.A."/>
            <person name="Barry K."/>
            <person name="Lindquist E."/>
            <person name="LaButti K."/>
            <person name="Lapidus A."/>
            <person name="Lucas S."/>
            <person name="Coutinho P."/>
            <person name="Gong Y."/>
            <person name="Samejima M."/>
            <person name="Mahadevan R."/>
            <person name="Abou-Zaid M."/>
            <person name="de Vries R.P."/>
            <person name="Igarashi K."/>
            <person name="Yadav J.S."/>
            <person name="Grigoriev I.V."/>
            <person name="Master E.R."/>
        </authorList>
    </citation>
    <scope>NUCLEOTIDE SEQUENCE [LARGE SCALE GENOMIC DNA]</scope>
    <source>
        <strain evidence="2 3">HHB-10118-sp</strain>
    </source>
</reference>
<dbReference type="AlphaFoldDB" id="K5W0U1"/>
<dbReference type="Proteomes" id="UP000008370">
    <property type="component" value="Unassembled WGS sequence"/>
</dbReference>
<dbReference type="KEGG" id="pco:PHACADRAFT_260942"/>
<keyword evidence="3" id="KW-1185">Reference proteome</keyword>
<keyword evidence="1" id="KW-0812">Transmembrane</keyword>
<accession>K5W0U1</accession>
<keyword evidence="1" id="KW-1133">Transmembrane helix</keyword>
<dbReference type="RefSeq" id="XP_007398838.1">
    <property type="nucleotide sequence ID" value="XM_007398776.1"/>
</dbReference>
<evidence type="ECO:0000256" key="1">
    <source>
        <dbReference type="SAM" id="Phobius"/>
    </source>
</evidence>
<name>K5W0U1_PHACS</name>
<organism evidence="2 3">
    <name type="scientific">Phanerochaete carnosa (strain HHB-10118-sp)</name>
    <name type="common">White-rot fungus</name>
    <name type="synonym">Peniophora carnosa</name>
    <dbReference type="NCBI Taxonomy" id="650164"/>
    <lineage>
        <taxon>Eukaryota</taxon>
        <taxon>Fungi</taxon>
        <taxon>Dikarya</taxon>
        <taxon>Basidiomycota</taxon>
        <taxon>Agaricomycotina</taxon>
        <taxon>Agaricomycetes</taxon>
        <taxon>Polyporales</taxon>
        <taxon>Phanerochaetaceae</taxon>
        <taxon>Phanerochaete</taxon>
    </lineage>
</organism>
<proteinExistence type="predicted"/>
<dbReference type="InParanoid" id="K5W0U1"/>
<evidence type="ECO:0000313" key="2">
    <source>
        <dbReference type="EMBL" id="EKM52494.1"/>
    </source>
</evidence>
<sequence length="246" mass="26634">MEVLIITGAVVCIFATGNLLFRVAAIWKANRIVVMFLILIGIGHWAVVLAVMAPPIIRGHGNLNEEFDISKNIKINVSMPFFFYTFLADLLIVIMTVTGLTKQHAARSSPLWKMLYRQGIMYFLVAFILQIPNIIFQLYTKSACLFGAFGTPGLIVGAMASCSVVSSLLTPLRITEPGSRSAVCEKVSIDISQPAPGSHLLTTNINLPIGVESSEASSTVIASLPEVCILDERDLEIARALVGAKV</sequence>
<dbReference type="OrthoDB" id="2742220at2759"/>
<keyword evidence="1" id="KW-0472">Membrane</keyword>
<evidence type="ECO:0000313" key="3">
    <source>
        <dbReference type="Proteomes" id="UP000008370"/>
    </source>
</evidence>
<feature type="transmembrane region" description="Helical" evidence="1">
    <location>
        <begin position="120"/>
        <end position="139"/>
    </location>
</feature>
<feature type="transmembrane region" description="Helical" evidence="1">
    <location>
        <begin position="6"/>
        <end position="25"/>
    </location>
</feature>
<dbReference type="EMBL" id="JH930475">
    <property type="protein sequence ID" value="EKM52494.1"/>
    <property type="molecule type" value="Genomic_DNA"/>
</dbReference>